<dbReference type="OrthoDB" id="3261081at2759"/>
<organism evidence="2 3">
    <name type="scientific">Ephemerocybe angulata</name>
    <dbReference type="NCBI Taxonomy" id="980116"/>
    <lineage>
        <taxon>Eukaryota</taxon>
        <taxon>Fungi</taxon>
        <taxon>Dikarya</taxon>
        <taxon>Basidiomycota</taxon>
        <taxon>Agaricomycotina</taxon>
        <taxon>Agaricomycetes</taxon>
        <taxon>Agaricomycetidae</taxon>
        <taxon>Agaricales</taxon>
        <taxon>Agaricineae</taxon>
        <taxon>Psathyrellaceae</taxon>
        <taxon>Ephemerocybe</taxon>
    </lineage>
</organism>
<protein>
    <submittedName>
        <fullName evidence="2">Uncharacterized protein</fullName>
    </submittedName>
</protein>
<feature type="compositionally biased region" description="Polar residues" evidence="1">
    <location>
        <begin position="87"/>
        <end position="102"/>
    </location>
</feature>
<comment type="caution">
    <text evidence="2">The sequence shown here is derived from an EMBL/GenBank/DDBJ whole genome shotgun (WGS) entry which is preliminary data.</text>
</comment>
<dbReference type="Proteomes" id="UP000521943">
    <property type="component" value="Unassembled WGS sequence"/>
</dbReference>
<accession>A0A8H6IEU1</accession>
<sequence>MTLTLQETRSSAGVSEMHTSTSVSTADTTTPLQSPTKEASSSDTHPPKHKFGFSDIAKLFIRMRRHQRRASISRKTTPGGTEESEVDQQPSTSQTQHETTSGPAKFASSPLADVANGTPRSGGNDATYFPVASRSVTPPSTPHRIQIRHFGTHSMFHGGKSKSNHLCSSSGDEPISHPGMKESMLFGVQAIPVEYTDRFDCVGGVNAVTLLRATRNTLLETVEEFLGAKRPCRRAANVPSRWDCTICGPKHGGYKVEISYSASATRCSRPDPHRPVALDRVKGIPGLMTIVKREDV</sequence>
<feature type="compositionally biased region" description="Low complexity" evidence="1">
    <location>
        <begin position="19"/>
        <end position="30"/>
    </location>
</feature>
<proteinExistence type="predicted"/>
<feature type="region of interest" description="Disordered" evidence="1">
    <location>
        <begin position="66"/>
        <end position="128"/>
    </location>
</feature>
<evidence type="ECO:0000313" key="2">
    <source>
        <dbReference type="EMBL" id="KAF6764275.1"/>
    </source>
</evidence>
<dbReference type="AlphaFoldDB" id="A0A8H6IEU1"/>
<evidence type="ECO:0000256" key="1">
    <source>
        <dbReference type="SAM" id="MobiDB-lite"/>
    </source>
</evidence>
<gene>
    <name evidence="2" type="ORF">DFP72DRAFT_871370</name>
</gene>
<name>A0A8H6IEU1_9AGAR</name>
<reference evidence="2 3" key="1">
    <citation type="submission" date="2020-07" db="EMBL/GenBank/DDBJ databases">
        <title>Comparative genomics of pyrophilous fungi reveals a link between fire events and developmental genes.</title>
        <authorList>
            <consortium name="DOE Joint Genome Institute"/>
            <person name="Steindorff A.S."/>
            <person name="Carver A."/>
            <person name="Calhoun S."/>
            <person name="Stillman K."/>
            <person name="Liu H."/>
            <person name="Lipzen A."/>
            <person name="Pangilinan J."/>
            <person name="Labutti K."/>
            <person name="Bruns T.D."/>
            <person name="Grigoriev I.V."/>
        </authorList>
    </citation>
    <scope>NUCLEOTIDE SEQUENCE [LARGE SCALE GENOMIC DNA]</scope>
    <source>
        <strain evidence="2 3">CBS 144469</strain>
    </source>
</reference>
<feature type="compositionally biased region" description="Polar residues" evidence="1">
    <location>
        <begin position="31"/>
        <end position="44"/>
    </location>
</feature>
<keyword evidence="3" id="KW-1185">Reference proteome</keyword>
<dbReference type="EMBL" id="JACGCI010000004">
    <property type="protein sequence ID" value="KAF6764275.1"/>
    <property type="molecule type" value="Genomic_DNA"/>
</dbReference>
<evidence type="ECO:0000313" key="3">
    <source>
        <dbReference type="Proteomes" id="UP000521943"/>
    </source>
</evidence>
<feature type="compositionally biased region" description="Polar residues" evidence="1">
    <location>
        <begin position="1"/>
        <end position="13"/>
    </location>
</feature>
<feature type="region of interest" description="Disordered" evidence="1">
    <location>
        <begin position="1"/>
        <end position="54"/>
    </location>
</feature>